<dbReference type="Proteomes" id="UP001596169">
    <property type="component" value="Unassembled WGS sequence"/>
</dbReference>
<comment type="caution">
    <text evidence="2">The sequence shown here is derived from an EMBL/GenBank/DDBJ whole genome shotgun (WGS) entry which is preliminary data.</text>
</comment>
<gene>
    <name evidence="2" type="ORF">ACFPZP_20935</name>
</gene>
<evidence type="ECO:0000313" key="3">
    <source>
        <dbReference type="Proteomes" id="UP001596169"/>
    </source>
</evidence>
<evidence type="ECO:0000313" key="2">
    <source>
        <dbReference type="EMBL" id="MFC6123516.1"/>
    </source>
</evidence>
<evidence type="ECO:0000256" key="1">
    <source>
        <dbReference type="SAM" id="MobiDB-lite"/>
    </source>
</evidence>
<protein>
    <submittedName>
        <fullName evidence="2">Uncharacterized protein</fullName>
    </submittedName>
</protein>
<dbReference type="RefSeq" id="WP_108701990.1">
    <property type="nucleotide sequence ID" value="NZ_JBHSRG010000011.1"/>
</dbReference>
<proteinExistence type="predicted"/>
<keyword evidence="3" id="KW-1185">Reference proteome</keyword>
<accession>A0ABW1Q5Y9</accession>
<organism evidence="2 3">
    <name type="scientific">Citrobacter bitternis</name>
    <dbReference type="NCBI Taxonomy" id="1585982"/>
    <lineage>
        <taxon>Bacteria</taxon>
        <taxon>Pseudomonadati</taxon>
        <taxon>Pseudomonadota</taxon>
        <taxon>Gammaproteobacteria</taxon>
        <taxon>Enterobacterales</taxon>
        <taxon>Enterobacteriaceae</taxon>
        <taxon>Citrobacter</taxon>
    </lineage>
</organism>
<reference evidence="3" key="1">
    <citation type="journal article" date="2019" name="Int. J. Syst. Evol. Microbiol.">
        <title>The Global Catalogue of Microorganisms (GCM) 10K type strain sequencing project: providing services to taxonomists for standard genome sequencing and annotation.</title>
        <authorList>
            <consortium name="The Broad Institute Genomics Platform"/>
            <consortium name="The Broad Institute Genome Sequencing Center for Infectious Disease"/>
            <person name="Wu L."/>
            <person name="Ma J."/>
        </authorList>
    </citation>
    <scope>NUCLEOTIDE SEQUENCE [LARGE SCALE GENOMIC DNA]</scope>
    <source>
        <strain evidence="3">JCM30009</strain>
    </source>
</reference>
<feature type="region of interest" description="Disordered" evidence="1">
    <location>
        <begin position="159"/>
        <end position="178"/>
    </location>
</feature>
<sequence>MKDIVKTTSGYTSKNEKNIKEQKITRVKSSVEYHIYHNGVIGYKLIDDTGNGTKKTERVLKNSRNKAKYIYHDSLGTQHEIGTYTIVVTENTFSNYKDKLGGDKIYLINISDNVSSYSSGDVGFTLTSNTTRPYANDLTTASLLGAMLNTGYTDFTFNGGSNNKGESPSPSKTHKNGTNLDLRYLRKDESGGSVYLDKNDETGEPCGWKGLDVERQNKFNEALVLFGWKSIKAWEYWDSINSPTTGKVWNEWYSEWQKAHPSVIDKPVLKNVEHLVNHNHHIHLQKYNPTLELLKI</sequence>
<name>A0ABW1Q5Y9_9ENTR</name>
<dbReference type="EMBL" id="JBHSRG010000011">
    <property type="protein sequence ID" value="MFC6123516.1"/>
    <property type="molecule type" value="Genomic_DNA"/>
</dbReference>